<dbReference type="SUPFAM" id="SSF50729">
    <property type="entry name" value="PH domain-like"/>
    <property type="match status" value="1"/>
</dbReference>
<sequence length="241" mass="26468">MRHLTEGVENMPPDPIEIPQRMATHDARIDHPSGCPGREGLTGCPIWEKTVRVVQSTAPGKLIKVRVILKVYSTSFGCRYAVVSQDKLLSKDCGYINLKHCTVRASADNGRTGMASPGASPLGSGQRCKPTEHHFEIISHKNDFRKLVFCVQSSSELEQWLAVLSDPEEREGDPASPEMLIGSPVRRSLGELSPARYVMSGREPISGRSGQVTVSVLLPDVQPRSPFHNCETSSIGKRARR</sequence>
<dbReference type="Gene3D" id="2.30.29.30">
    <property type="entry name" value="Pleckstrin-homology domain (PH domain)/Phosphotyrosine-binding domain (PTB)"/>
    <property type="match status" value="1"/>
</dbReference>
<keyword evidence="3" id="KW-1185">Reference proteome</keyword>
<feature type="domain" description="PH" evidence="1">
    <location>
        <begin position="96"/>
        <end position="169"/>
    </location>
</feature>
<accession>A0AAD9NFX3</accession>
<name>A0AAD9NFX3_9ANNE</name>
<dbReference type="AlphaFoldDB" id="A0AAD9NFX3"/>
<evidence type="ECO:0000313" key="3">
    <source>
        <dbReference type="Proteomes" id="UP001208570"/>
    </source>
</evidence>
<reference evidence="2" key="1">
    <citation type="journal article" date="2023" name="Mol. Biol. Evol.">
        <title>Third-Generation Sequencing Reveals the Adaptive Role of the Epigenome in Three Deep-Sea Polychaetes.</title>
        <authorList>
            <person name="Perez M."/>
            <person name="Aroh O."/>
            <person name="Sun Y."/>
            <person name="Lan Y."/>
            <person name="Juniper S.K."/>
            <person name="Young C.R."/>
            <person name="Angers B."/>
            <person name="Qian P.Y."/>
        </authorList>
    </citation>
    <scope>NUCLEOTIDE SEQUENCE</scope>
    <source>
        <strain evidence="2">P08H-3</strain>
    </source>
</reference>
<proteinExistence type="predicted"/>
<organism evidence="2 3">
    <name type="scientific">Paralvinella palmiformis</name>
    <dbReference type="NCBI Taxonomy" id="53620"/>
    <lineage>
        <taxon>Eukaryota</taxon>
        <taxon>Metazoa</taxon>
        <taxon>Spiralia</taxon>
        <taxon>Lophotrochozoa</taxon>
        <taxon>Annelida</taxon>
        <taxon>Polychaeta</taxon>
        <taxon>Sedentaria</taxon>
        <taxon>Canalipalpata</taxon>
        <taxon>Terebellida</taxon>
        <taxon>Terebelliformia</taxon>
        <taxon>Alvinellidae</taxon>
        <taxon>Paralvinella</taxon>
    </lineage>
</organism>
<dbReference type="PROSITE" id="PS50003">
    <property type="entry name" value="PH_DOMAIN"/>
    <property type="match status" value="1"/>
</dbReference>
<dbReference type="InterPro" id="IPR001849">
    <property type="entry name" value="PH_domain"/>
</dbReference>
<protein>
    <recommendedName>
        <fullName evidence="1">PH domain-containing protein</fullName>
    </recommendedName>
</protein>
<dbReference type="Proteomes" id="UP001208570">
    <property type="component" value="Unassembled WGS sequence"/>
</dbReference>
<dbReference type="EMBL" id="JAODUP010000014">
    <property type="protein sequence ID" value="KAK2168787.1"/>
    <property type="molecule type" value="Genomic_DNA"/>
</dbReference>
<evidence type="ECO:0000259" key="1">
    <source>
        <dbReference type="PROSITE" id="PS50003"/>
    </source>
</evidence>
<evidence type="ECO:0000313" key="2">
    <source>
        <dbReference type="EMBL" id="KAK2168787.1"/>
    </source>
</evidence>
<dbReference type="InterPro" id="IPR011993">
    <property type="entry name" value="PH-like_dom_sf"/>
</dbReference>
<comment type="caution">
    <text evidence="2">The sequence shown here is derived from an EMBL/GenBank/DDBJ whole genome shotgun (WGS) entry which is preliminary data.</text>
</comment>
<gene>
    <name evidence="2" type="ORF">LSH36_14g06004</name>
</gene>